<dbReference type="RefSeq" id="WP_141424754.1">
    <property type="nucleotide sequence ID" value="NZ_JASPFB010000031.1"/>
</dbReference>
<sequence length="88" mass="9588">MRLVVIPGGNDAAADLEERLRFTASLGDVVERGDLLGYHTLGMGKYMRLGLEYALPSVPELGYRLIERTMDLGADLGLNMCYEPGAQA</sequence>
<dbReference type="AlphaFoldDB" id="A0A507ZXL6"/>
<dbReference type="Proteomes" id="UP000319010">
    <property type="component" value="Unassembled WGS sequence"/>
</dbReference>
<reference evidence="1 2" key="1">
    <citation type="submission" date="2019-06" db="EMBL/GenBank/DDBJ databases">
        <title>Draft genome sequence of Actinomyces johnsonii CCUG 34287T.</title>
        <authorList>
            <person name="Salva-Serra F."/>
            <person name="Cardew S."/>
            <person name="Moore E."/>
        </authorList>
    </citation>
    <scope>NUCLEOTIDE SEQUENCE [LARGE SCALE GENOMIC DNA]</scope>
    <source>
        <strain evidence="1 2">CCUG 34287</strain>
    </source>
</reference>
<accession>A0A507ZXL6</accession>
<name>A0A507ZXL6_9ACTO</name>
<protein>
    <submittedName>
        <fullName evidence="1">Uncharacterized protein</fullName>
    </submittedName>
</protein>
<evidence type="ECO:0000313" key="2">
    <source>
        <dbReference type="Proteomes" id="UP000319010"/>
    </source>
</evidence>
<organism evidence="1 2">
    <name type="scientific">Actinomyces johnsonii</name>
    <dbReference type="NCBI Taxonomy" id="544581"/>
    <lineage>
        <taxon>Bacteria</taxon>
        <taxon>Bacillati</taxon>
        <taxon>Actinomycetota</taxon>
        <taxon>Actinomycetes</taxon>
        <taxon>Actinomycetales</taxon>
        <taxon>Actinomycetaceae</taxon>
        <taxon>Actinomyces</taxon>
    </lineage>
</organism>
<proteinExistence type="predicted"/>
<dbReference type="Gene3D" id="3.80.30.10">
    <property type="entry name" value="pyruvate-formate lyase- activating enzyme"/>
    <property type="match status" value="1"/>
</dbReference>
<gene>
    <name evidence="1" type="ORF">FK256_10665</name>
</gene>
<evidence type="ECO:0000313" key="1">
    <source>
        <dbReference type="EMBL" id="TQD42249.1"/>
    </source>
</evidence>
<dbReference type="EMBL" id="VICB01000018">
    <property type="protein sequence ID" value="TQD42249.1"/>
    <property type="molecule type" value="Genomic_DNA"/>
</dbReference>
<comment type="caution">
    <text evidence="1">The sequence shown here is derived from an EMBL/GenBank/DDBJ whole genome shotgun (WGS) entry which is preliminary data.</text>
</comment>